<accession>A0ABR3HQR7</accession>
<dbReference type="InterPro" id="IPR036036">
    <property type="entry name" value="SOCS_box-like_dom_sf"/>
</dbReference>
<feature type="domain" description="SOCS box" evidence="4">
    <location>
        <begin position="485"/>
        <end position="533"/>
    </location>
</feature>
<dbReference type="Proteomes" id="UP001549920">
    <property type="component" value="Unassembled WGS sequence"/>
</dbReference>
<dbReference type="PROSITE" id="PS50225">
    <property type="entry name" value="SOCS"/>
    <property type="match status" value="1"/>
</dbReference>
<dbReference type="InterPro" id="IPR001496">
    <property type="entry name" value="SOCS_box"/>
</dbReference>
<dbReference type="InterPro" id="IPR002110">
    <property type="entry name" value="Ankyrin_rpt"/>
</dbReference>
<dbReference type="PANTHER" id="PTHR24173:SF74">
    <property type="entry name" value="ANKYRIN REPEAT DOMAIN-CONTAINING PROTEIN 16"/>
    <property type="match status" value="1"/>
</dbReference>
<dbReference type="InterPro" id="IPR036770">
    <property type="entry name" value="Ankyrin_rpt-contain_sf"/>
</dbReference>
<name>A0ABR3HQR7_LOXSC</name>
<dbReference type="EMBL" id="JBEUOH010000015">
    <property type="protein sequence ID" value="KAL0878906.1"/>
    <property type="molecule type" value="Genomic_DNA"/>
</dbReference>
<keyword evidence="2 3" id="KW-0040">ANK repeat</keyword>
<dbReference type="Pfam" id="PF07525">
    <property type="entry name" value="SOCS_box"/>
    <property type="match status" value="1"/>
</dbReference>
<comment type="caution">
    <text evidence="5">The sequence shown here is derived from an EMBL/GenBank/DDBJ whole genome shotgun (WGS) entry which is preliminary data.</text>
</comment>
<dbReference type="SUPFAM" id="SSF48403">
    <property type="entry name" value="Ankyrin repeat"/>
    <property type="match status" value="1"/>
</dbReference>
<dbReference type="PROSITE" id="PS50297">
    <property type="entry name" value="ANK_REP_REGION"/>
    <property type="match status" value="3"/>
</dbReference>
<evidence type="ECO:0000313" key="6">
    <source>
        <dbReference type="Proteomes" id="UP001549920"/>
    </source>
</evidence>
<organism evidence="5 6">
    <name type="scientific">Loxostege sticticalis</name>
    <name type="common">Beet webworm moth</name>
    <dbReference type="NCBI Taxonomy" id="481309"/>
    <lineage>
        <taxon>Eukaryota</taxon>
        <taxon>Metazoa</taxon>
        <taxon>Ecdysozoa</taxon>
        <taxon>Arthropoda</taxon>
        <taxon>Hexapoda</taxon>
        <taxon>Insecta</taxon>
        <taxon>Pterygota</taxon>
        <taxon>Neoptera</taxon>
        <taxon>Endopterygota</taxon>
        <taxon>Lepidoptera</taxon>
        <taxon>Glossata</taxon>
        <taxon>Ditrysia</taxon>
        <taxon>Pyraloidea</taxon>
        <taxon>Crambidae</taxon>
        <taxon>Pyraustinae</taxon>
        <taxon>Loxostege</taxon>
    </lineage>
</organism>
<protein>
    <recommendedName>
        <fullName evidence="4">SOCS box domain-containing protein</fullName>
    </recommendedName>
</protein>
<dbReference type="Gene3D" id="1.10.750.20">
    <property type="entry name" value="SOCS box"/>
    <property type="match status" value="1"/>
</dbReference>
<keyword evidence="1" id="KW-0677">Repeat</keyword>
<keyword evidence="6" id="KW-1185">Reference proteome</keyword>
<proteinExistence type="predicted"/>
<evidence type="ECO:0000256" key="3">
    <source>
        <dbReference type="PROSITE-ProRule" id="PRU00023"/>
    </source>
</evidence>
<dbReference type="CDD" id="cd03716">
    <property type="entry name" value="SOCS_ASB_like"/>
    <property type="match status" value="1"/>
</dbReference>
<dbReference type="PROSITE" id="PS50088">
    <property type="entry name" value="ANK_REPEAT"/>
    <property type="match status" value="3"/>
</dbReference>
<evidence type="ECO:0000256" key="1">
    <source>
        <dbReference type="ARBA" id="ARBA00022737"/>
    </source>
</evidence>
<evidence type="ECO:0000313" key="5">
    <source>
        <dbReference type="EMBL" id="KAL0878906.1"/>
    </source>
</evidence>
<dbReference type="PRINTS" id="PR01415">
    <property type="entry name" value="ANKYRIN"/>
</dbReference>
<evidence type="ECO:0000259" key="4">
    <source>
        <dbReference type="PROSITE" id="PS50225"/>
    </source>
</evidence>
<reference evidence="5 6" key="1">
    <citation type="submission" date="2024-06" db="EMBL/GenBank/DDBJ databases">
        <title>A chromosome-level genome assembly of beet webworm, Loxostege sticticalis.</title>
        <authorList>
            <person name="Zhang Y."/>
        </authorList>
    </citation>
    <scope>NUCLEOTIDE SEQUENCE [LARGE SCALE GENOMIC DNA]</scope>
    <source>
        <strain evidence="5">AQ026</strain>
        <tissue evidence="5">Whole body</tissue>
    </source>
</reference>
<feature type="repeat" description="ANK" evidence="3">
    <location>
        <begin position="143"/>
        <end position="175"/>
    </location>
</feature>
<dbReference type="SMART" id="SM00969">
    <property type="entry name" value="SOCS_box"/>
    <property type="match status" value="1"/>
</dbReference>
<feature type="repeat" description="ANK" evidence="3">
    <location>
        <begin position="210"/>
        <end position="242"/>
    </location>
</feature>
<evidence type="ECO:0000256" key="2">
    <source>
        <dbReference type="ARBA" id="ARBA00023043"/>
    </source>
</evidence>
<dbReference type="PANTHER" id="PTHR24173">
    <property type="entry name" value="ANKYRIN REPEAT CONTAINING"/>
    <property type="match status" value="1"/>
</dbReference>
<dbReference type="SUPFAM" id="SSF158235">
    <property type="entry name" value="SOCS box-like"/>
    <property type="match status" value="1"/>
</dbReference>
<gene>
    <name evidence="5" type="ORF">ABMA27_003906</name>
</gene>
<sequence>MDFSSHNPNTSNALSLAARRNDVQAVQRLLKKINPNCIDNRGWTCLHEAADSDSYESLVTILNDPKCRPLAETHEGHTALYLACRRRCSLKIIKTLLDEIKDIANYGSLENVTPLHVASGQGRVELIQLLIEYGAIIDVQDFDGDTPLHDAALATQHEAVEVLLHAGADPSIKNESNFLTPFHLACSKGCYRTVKNMYSFICDINQLSAGDESPLMLAIRGGCEDVVRFLLENGADPSLKNENGQTALDIALNLGYSKLFEIILSVSDKGNINPSIILHACKPHLFKLEILKGLLNFNLGPDFFDFIEQFHVFLEEIGGIRPVYLTNAPLNSYLNICEYIYNQSPEKFREFFYLFLLRGVAVDAININECPPLVYIHYSMHSACFTEVFHILREHDCNVDYCSSTSCEDKNKCVPDAFIASLSSDPETAPIMLQYSLQCEPGSLLLFAYDNGIANRMSLQVQQQLISMIHDNFEGITAENLSYVVPSLRHLCRLKVRYALRNKKGGVKSTKQFLEIIKSLPIPVALKNYLHYM</sequence>
<feature type="repeat" description="ANK" evidence="3">
    <location>
        <begin position="110"/>
        <end position="142"/>
    </location>
</feature>
<dbReference type="Gene3D" id="1.25.40.20">
    <property type="entry name" value="Ankyrin repeat-containing domain"/>
    <property type="match status" value="3"/>
</dbReference>
<dbReference type="SMART" id="SM00248">
    <property type="entry name" value="ANK"/>
    <property type="match status" value="8"/>
</dbReference>
<dbReference type="Pfam" id="PF12796">
    <property type="entry name" value="Ank_2"/>
    <property type="match status" value="3"/>
</dbReference>